<dbReference type="Pfam" id="PF22939">
    <property type="entry name" value="WHD_GPIID"/>
    <property type="match status" value="1"/>
</dbReference>
<dbReference type="InterPro" id="IPR056884">
    <property type="entry name" value="NPHP3-like_N"/>
</dbReference>
<evidence type="ECO:0000256" key="2">
    <source>
        <dbReference type="ARBA" id="ARBA00023043"/>
    </source>
</evidence>
<evidence type="ECO:0000313" key="7">
    <source>
        <dbReference type="Proteomes" id="UP000191612"/>
    </source>
</evidence>
<dbReference type="EMBL" id="MDYO01000031">
    <property type="protein sequence ID" value="OQD93576.1"/>
    <property type="molecule type" value="Genomic_DNA"/>
</dbReference>
<dbReference type="SMART" id="SM00248">
    <property type="entry name" value="ANK"/>
    <property type="match status" value="11"/>
</dbReference>
<keyword evidence="1" id="KW-0677">Repeat</keyword>
<dbReference type="PROSITE" id="PS50297">
    <property type="entry name" value="ANK_REP_REGION"/>
    <property type="match status" value="6"/>
</dbReference>
<feature type="domain" description="Nephrocystin 3-like N-terminal" evidence="5">
    <location>
        <begin position="185"/>
        <end position="348"/>
    </location>
</feature>
<feature type="repeat" description="ANK" evidence="3">
    <location>
        <begin position="707"/>
        <end position="739"/>
    </location>
</feature>
<protein>
    <submittedName>
        <fullName evidence="6">Uncharacterized protein</fullName>
    </submittedName>
</protein>
<dbReference type="Pfam" id="PF12796">
    <property type="entry name" value="Ank_2"/>
    <property type="match status" value="5"/>
</dbReference>
<dbReference type="PANTHER" id="PTHR24126:SF14">
    <property type="entry name" value="ANK_REP_REGION DOMAIN-CONTAINING PROTEIN"/>
    <property type="match status" value="1"/>
</dbReference>
<feature type="repeat" description="ANK" evidence="3">
    <location>
        <begin position="673"/>
        <end position="705"/>
    </location>
</feature>
<keyword evidence="2 3" id="KW-0040">ANK repeat</keyword>
<reference evidence="7" key="1">
    <citation type="journal article" date="2017" name="Nat. Microbiol.">
        <title>Global analysis of biosynthetic gene clusters reveals vast potential of secondary metabolite production in Penicillium species.</title>
        <authorList>
            <person name="Nielsen J.C."/>
            <person name="Grijseels S."/>
            <person name="Prigent S."/>
            <person name="Ji B."/>
            <person name="Dainat J."/>
            <person name="Nielsen K.F."/>
            <person name="Frisvad J.C."/>
            <person name="Workman M."/>
            <person name="Nielsen J."/>
        </authorList>
    </citation>
    <scope>NUCLEOTIDE SEQUENCE [LARGE SCALE GENOMIC DNA]</scope>
    <source>
        <strain evidence="7">IBT 29525</strain>
    </source>
</reference>
<dbReference type="SUPFAM" id="SSF52540">
    <property type="entry name" value="P-loop containing nucleoside triphosphate hydrolases"/>
    <property type="match status" value="1"/>
</dbReference>
<evidence type="ECO:0000259" key="4">
    <source>
        <dbReference type="Pfam" id="PF22939"/>
    </source>
</evidence>
<organism evidence="6 7">
    <name type="scientific">Penicillium solitum</name>
    <dbReference type="NCBI Taxonomy" id="60172"/>
    <lineage>
        <taxon>Eukaryota</taxon>
        <taxon>Fungi</taxon>
        <taxon>Dikarya</taxon>
        <taxon>Ascomycota</taxon>
        <taxon>Pezizomycotina</taxon>
        <taxon>Eurotiomycetes</taxon>
        <taxon>Eurotiomycetidae</taxon>
        <taxon>Eurotiales</taxon>
        <taxon>Aspergillaceae</taxon>
        <taxon>Penicillium</taxon>
    </lineage>
</organism>
<evidence type="ECO:0000256" key="1">
    <source>
        <dbReference type="ARBA" id="ARBA00022737"/>
    </source>
</evidence>
<evidence type="ECO:0000259" key="5">
    <source>
        <dbReference type="Pfam" id="PF24883"/>
    </source>
</evidence>
<gene>
    <name evidence="6" type="ORF">PENSOL_c031G05032</name>
</gene>
<proteinExistence type="predicted"/>
<dbReference type="Pfam" id="PF24883">
    <property type="entry name" value="NPHP3_N"/>
    <property type="match status" value="1"/>
</dbReference>
<feature type="repeat" description="ANK" evidence="3">
    <location>
        <begin position="806"/>
        <end position="838"/>
    </location>
</feature>
<dbReference type="InterPro" id="IPR002110">
    <property type="entry name" value="Ankyrin_rpt"/>
</dbReference>
<dbReference type="STRING" id="60172.A0A1V6QX43"/>
<feature type="repeat" description="ANK" evidence="3">
    <location>
        <begin position="938"/>
        <end position="966"/>
    </location>
</feature>
<dbReference type="Proteomes" id="UP000191612">
    <property type="component" value="Unassembled WGS sequence"/>
</dbReference>
<dbReference type="InterPro" id="IPR054471">
    <property type="entry name" value="GPIID_WHD"/>
</dbReference>
<evidence type="ECO:0000313" key="6">
    <source>
        <dbReference type="EMBL" id="OQD93576.1"/>
    </source>
</evidence>
<feature type="repeat" description="ANK" evidence="3">
    <location>
        <begin position="869"/>
        <end position="901"/>
    </location>
</feature>
<dbReference type="InterPro" id="IPR027417">
    <property type="entry name" value="P-loop_NTPase"/>
</dbReference>
<accession>A0A1V6QX43</accession>
<dbReference type="PANTHER" id="PTHR24126">
    <property type="entry name" value="ANKYRIN REPEAT, PH AND SEC7 DOMAIN CONTAINING PROTEIN SECG-RELATED"/>
    <property type="match status" value="1"/>
</dbReference>
<dbReference type="Gene3D" id="1.25.40.20">
    <property type="entry name" value="Ankyrin repeat-containing domain"/>
    <property type="match status" value="2"/>
</dbReference>
<comment type="caution">
    <text evidence="6">The sequence shown here is derived from an EMBL/GenBank/DDBJ whole genome shotgun (WGS) entry which is preliminary data.</text>
</comment>
<dbReference type="Gene3D" id="3.40.50.300">
    <property type="entry name" value="P-loop containing nucleotide triphosphate hydrolases"/>
    <property type="match status" value="1"/>
</dbReference>
<dbReference type="AlphaFoldDB" id="A0A1V6QX43"/>
<dbReference type="InterPro" id="IPR036770">
    <property type="entry name" value="Ankyrin_rpt-contain_sf"/>
</dbReference>
<dbReference type="PROSITE" id="PS50088">
    <property type="entry name" value="ANK_REPEAT"/>
    <property type="match status" value="8"/>
</dbReference>
<name>A0A1V6QX43_9EURO</name>
<dbReference type="PRINTS" id="PR01415">
    <property type="entry name" value="ANKYRIN"/>
</dbReference>
<sequence>MSFGLSIGDFVSVITLANKLRRDFVGAPSQFNNISREVRGLAIILEDIDIQLPGYDIDDCQRKQLGEISHSCGTLLNELQDVIGKYKVVEYCGTSIHKKARSIWKRIVWEPKDIGELRDRLLSNVTLLQSFLSAISRQTIAATKHTLGQLNQRQESSEKSCILDWLSAVDYTLQQSDLLARRQDGTGQWLLASEEYNHWLRTPRATLFCPGIPGSGKTICSAILVDDMTTRFEENPDVGIVYIYCNFNRQDEQKAQDLLSSLLKQLSQKRTSVPDAVKDLYKRYKATSTRPRFDEVSKALHSVVSTFSDVFIIIDALDECESTCRTRVLGEIMKVHAGAGANIFATSRPTEIDALFKAGGLLEIRAHEDDVRRYLDGNMFRLPGFVSRNPTLQEEIMTVISCHVQGMFLLAQLYFESLIGRRSAKSTRTALKELSKGLNDHAYDKAYENAMTRIQGQLGEQTELAMQTLSWLVCAKRPLTALELQHALAIEENESGIDEENMPEVEDILAVCAGLVTIENESGIIRLVHYTTQEYLERKKDLLFPNTESDISRLCVTYISFDTFGSGICERDEAFEERLQSYPFYPYVVWHWGHHVKLTKTLHPGVIDFLKNQPKVDASEQVIHVRRHSVPKEWSQNFPRQRAGLHLAAYYGIEEAVSYFLRDGSPVDICHNGGWTALKQAISGDHPNVIQLLLSHGADPNGVSQDNFTTPLSLAAQCGQEATIRLLLERGVDIDALTGSHQTALIAACYNGHLNVVEILLKSNANINSESEIYGTPLAAASEAGSWRLVTFLLDKGAMPNSQGNGGETALESASLQGQEDIVQILLNHHVDVNQREGAALIAACRNGHEQTVRKLLDNGANPDAETEGYNSPLVVASVNGNQQIVRMLLESGANINADSYLGPALVAAAKKGQGHIVKMLLENGADIHARGKVQGCALHAAAFCGDGQIVQLLLDRGADSSIRAGVYKTPLRAAMMRGHGEVAALLKRQGQQLRV</sequence>
<feature type="repeat" description="ANK" evidence="3">
    <location>
        <begin position="740"/>
        <end position="772"/>
    </location>
</feature>
<feature type="repeat" description="ANK" evidence="3">
    <location>
        <begin position="836"/>
        <end position="868"/>
    </location>
</feature>
<keyword evidence="7" id="KW-1185">Reference proteome</keyword>
<feature type="domain" description="GPI inositol-deacylase winged helix" evidence="4">
    <location>
        <begin position="462"/>
        <end position="537"/>
    </location>
</feature>
<evidence type="ECO:0000256" key="3">
    <source>
        <dbReference type="PROSITE-ProRule" id="PRU00023"/>
    </source>
</evidence>
<feature type="repeat" description="ANK" evidence="3">
    <location>
        <begin position="905"/>
        <end position="933"/>
    </location>
</feature>
<dbReference type="SUPFAM" id="SSF48403">
    <property type="entry name" value="Ankyrin repeat"/>
    <property type="match status" value="1"/>
</dbReference>